<comment type="caution">
    <text evidence="3">The sequence shown here is derived from an EMBL/GenBank/DDBJ whole genome shotgun (WGS) entry which is preliminary data.</text>
</comment>
<dbReference type="InterPro" id="IPR016160">
    <property type="entry name" value="Ald_DH_CS_CYS"/>
</dbReference>
<dbReference type="SUPFAM" id="SSF53720">
    <property type="entry name" value="ALDH-like"/>
    <property type="match status" value="1"/>
</dbReference>
<dbReference type="InterPro" id="IPR016163">
    <property type="entry name" value="Ald_DH_C"/>
</dbReference>
<dbReference type="EMBL" id="JBHSQW010000007">
    <property type="protein sequence ID" value="MFC5993142.1"/>
    <property type="molecule type" value="Genomic_DNA"/>
</dbReference>
<dbReference type="InterPro" id="IPR015590">
    <property type="entry name" value="Aldehyde_DH_dom"/>
</dbReference>
<dbReference type="RefSeq" id="WP_379582416.1">
    <property type="nucleotide sequence ID" value="NZ_JBHSQW010000007.1"/>
</dbReference>
<evidence type="ECO:0000256" key="1">
    <source>
        <dbReference type="ARBA" id="ARBA00023002"/>
    </source>
</evidence>
<protein>
    <submittedName>
        <fullName evidence="3">Aldehyde dehydrogenase family protein</fullName>
    </submittedName>
</protein>
<dbReference type="Pfam" id="PF00171">
    <property type="entry name" value="Aldedh"/>
    <property type="match status" value="1"/>
</dbReference>
<name>A0ABW1IXV4_9PSEU</name>
<evidence type="ECO:0000313" key="4">
    <source>
        <dbReference type="Proteomes" id="UP001596302"/>
    </source>
</evidence>
<dbReference type="PANTHER" id="PTHR11699">
    <property type="entry name" value="ALDEHYDE DEHYDROGENASE-RELATED"/>
    <property type="match status" value="1"/>
</dbReference>
<dbReference type="Gene3D" id="3.40.309.10">
    <property type="entry name" value="Aldehyde Dehydrogenase, Chain A, domain 2"/>
    <property type="match status" value="1"/>
</dbReference>
<accession>A0ABW1IXV4</accession>
<dbReference type="PROSITE" id="PS00070">
    <property type="entry name" value="ALDEHYDE_DEHYDR_CYS"/>
    <property type="match status" value="1"/>
</dbReference>
<reference evidence="4" key="1">
    <citation type="journal article" date="2019" name="Int. J. Syst. Evol. Microbiol.">
        <title>The Global Catalogue of Microorganisms (GCM) 10K type strain sequencing project: providing services to taxonomists for standard genome sequencing and annotation.</title>
        <authorList>
            <consortium name="The Broad Institute Genomics Platform"/>
            <consortium name="The Broad Institute Genome Sequencing Center for Infectious Disease"/>
            <person name="Wu L."/>
            <person name="Ma J."/>
        </authorList>
    </citation>
    <scope>NUCLEOTIDE SEQUENCE [LARGE SCALE GENOMIC DNA]</scope>
    <source>
        <strain evidence="4">CCM 8391</strain>
    </source>
</reference>
<evidence type="ECO:0000259" key="2">
    <source>
        <dbReference type="Pfam" id="PF00171"/>
    </source>
</evidence>
<proteinExistence type="predicted"/>
<organism evidence="3 4">
    <name type="scientific">Pseudonocardia hispaniensis</name>
    <dbReference type="NCBI Taxonomy" id="904933"/>
    <lineage>
        <taxon>Bacteria</taxon>
        <taxon>Bacillati</taxon>
        <taxon>Actinomycetota</taxon>
        <taxon>Actinomycetes</taxon>
        <taxon>Pseudonocardiales</taxon>
        <taxon>Pseudonocardiaceae</taxon>
        <taxon>Pseudonocardia</taxon>
    </lineage>
</organism>
<dbReference type="Gene3D" id="3.40.605.10">
    <property type="entry name" value="Aldehyde Dehydrogenase, Chain A, domain 1"/>
    <property type="match status" value="1"/>
</dbReference>
<dbReference type="InterPro" id="IPR016161">
    <property type="entry name" value="Ald_DH/histidinol_DH"/>
</dbReference>
<dbReference type="InterPro" id="IPR016162">
    <property type="entry name" value="Ald_DH_N"/>
</dbReference>
<dbReference type="Proteomes" id="UP001596302">
    <property type="component" value="Unassembled WGS sequence"/>
</dbReference>
<sequence length="504" mass="52579">MTEIVQTEPRAGREAAAAPVLLHQLVGGRWVPGAGAELIDRNPARPDEVVAHGRLAGADDLDAAVAAARAAFPGWTATPFPERGEILARAGDVLARQAEAWGTELAREEGKTRAEGVGEVRRAAQILRYYAAEGLRPVGEVFASTRPGEQIQVLHRPVGVVAVVTPFNFPIAIPAWKIAPALAFGNAVVWKPASTVPLLAMRLAEAFVEAGLPEGVLSLLIGPGAVGAALVDHPGVDRVSFTGSTGVGRDLIARCGRLARPIQTEMGGKNAAVVLADANLDLAVAEVVAGAFRSTGQKCTATSRVIVTDRVAEEFLALLVERVTALRVGDPLDARVQMGPLITASARDDVRAAVEAGLVRPGVTLLAGGEPYRDASRAAGAFLPPTVVELAGDDPLWREELFGPVLAVRRARDDGHALDLANDGAFGLAAAVFTDDLSAITEAIRTLDVGVLHINSETAGADPHVPFGGAKQSGFGPKEQGRAAREFYTTTTTVYLRPSTGGAR</sequence>
<feature type="domain" description="Aldehyde dehydrogenase" evidence="2">
    <location>
        <begin position="30"/>
        <end position="494"/>
    </location>
</feature>
<evidence type="ECO:0000313" key="3">
    <source>
        <dbReference type="EMBL" id="MFC5993142.1"/>
    </source>
</evidence>
<gene>
    <name evidence="3" type="ORF">ACFQE5_02830</name>
</gene>
<keyword evidence="4" id="KW-1185">Reference proteome</keyword>
<keyword evidence="1" id="KW-0560">Oxidoreductase</keyword>